<accession>A0A4R2K7Q1</accession>
<gene>
    <name evidence="1" type="ORF">EV655_11520</name>
</gene>
<organism evidence="1 2">
    <name type="scientific">Rhodovulum euryhalinum</name>
    <dbReference type="NCBI Taxonomy" id="35805"/>
    <lineage>
        <taxon>Bacteria</taxon>
        <taxon>Pseudomonadati</taxon>
        <taxon>Pseudomonadota</taxon>
        <taxon>Alphaproteobacteria</taxon>
        <taxon>Rhodobacterales</taxon>
        <taxon>Paracoccaceae</taxon>
        <taxon>Rhodovulum</taxon>
    </lineage>
</organism>
<sequence>MRGTREGTVKAQMSAILHKSGVKTRAEFLALFMDEFIDLGVGSAADGTAIPCRDGEHRAQIWD</sequence>
<reference evidence="1 2" key="1">
    <citation type="submission" date="2019-03" db="EMBL/GenBank/DDBJ databases">
        <title>Genomic Encyclopedia of Type Strains, Phase IV (KMG-IV): sequencing the most valuable type-strain genomes for metagenomic binning, comparative biology and taxonomic classification.</title>
        <authorList>
            <person name="Goeker M."/>
        </authorList>
    </citation>
    <scope>NUCLEOTIDE SEQUENCE [LARGE SCALE GENOMIC DNA]</scope>
    <source>
        <strain evidence="1 2">DSM 4868</strain>
    </source>
</reference>
<dbReference type="EMBL" id="SLWW01000015">
    <property type="protein sequence ID" value="TCO69391.1"/>
    <property type="molecule type" value="Genomic_DNA"/>
</dbReference>
<keyword evidence="2" id="KW-1185">Reference proteome</keyword>
<dbReference type="Proteomes" id="UP000295142">
    <property type="component" value="Unassembled WGS sequence"/>
</dbReference>
<evidence type="ECO:0000313" key="1">
    <source>
        <dbReference type="EMBL" id="TCO69391.1"/>
    </source>
</evidence>
<comment type="caution">
    <text evidence="1">The sequence shown here is derived from an EMBL/GenBank/DDBJ whole genome shotgun (WGS) entry which is preliminary data.</text>
</comment>
<evidence type="ECO:0000313" key="2">
    <source>
        <dbReference type="Proteomes" id="UP000295142"/>
    </source>
</evidence>
<protein>
    <recommendedName>
        <fullName evidence="3">Regulatory LuxR family protein</fullName>
    </recommendedName>
</protein>
<dbReference type="AlphaFoldDB" id="A0A4R2K7Q1"/>
<proteinExistence type="predicted"/>
<evidence type="ECO:0008006" key="3">
    <source>
        <dbReference type="Google" id="ProtNLM"/>
    </source>
</evidence>
<name>A0A4R2K7Q1_9RHOB</name>